<feature type="chain" id="PRO_5012798654" evidence="1">
    <location>
        <begin position="22"/>
        <end position="233"/>
    </location>
</feature>
<sequence>NYKQILLICMINLSLCSQLCAVEIGGVEFPEGATSFADIVISYTPGEGVESPYNDPSKSIGLPDWNHEGGEIANLSLGTGGVVILQFTDNSLTTSGDESLDLWIFEASRSSDDSSTIEPASVEISIDATNWISVGNITGDTSGIDIDQYIANGVVLGVKYSFVKITDLPPETTGSPWAGADIDAVGAISSAPPVVEVCYDSDGDGVIDQWDICPQTGNNLAVYSNGCKANNLY</sequence>
<evidence type="ECO:0000256" key="1">
    <source>
        <dbReference type="SAM" id="SignalP"/>
    </source>
</evidence>
<feature type="non-terminal residue" evidence="2">
    <location>
        <position position="233"/>
    </location>
</feature>
<proteinExistence type="predicted"/>
<protein>
    <submittedName>
        <fullName evidence="2">Uncharacterized protein</fullName>
    </submittedName>
</protein>
<comment type="caution">
    <text evidence="2">The sequence shown here is derived from an EMBL/GenBank/DDBJ whole genome shotgun (WGS) entry which is preliminary data.</text>
</comment>
<dbReference type="EMBL" id="ATBP01003337">
    <property type="protein sequence ID" value="ETR64998.1"/>
    <property type="molecule type" value="Genomic_DNA"/>
</dbReference>
<dbReference type="Proteomes" id="UP000189670">
    <property type="component" value="Unassembled WGS sequence"/>
</dbReference>
<keyword evidence="1" id="KW-0732">Signal</keyword>
<accession>A0A1V1NR05</accession>
<dbReference type="AlphaFoldDB" id="A0A1V1NR05"/>
<dbReference type="SUPFAM" id="SSF103647">
    <property type="entry name" value="TSP type-3 repeat"/>
    <property type="match status" value="1"/>
</dbReference>
<organism evidence="2 3">
    <name type="scientific">Candidatus Magnetoglobus multicellularis str. Araruama</name>
    <dbReference type="NCBI Taxonomy" id="890399"/>
    <lineage>
        <taxon>Bacteria</taxon>
        <taxon>Pseudomonadati</taxon>
        <taxon>Thermodesulfobacteriota</taxon>
        <taxon>Desulfobacteria</taxon>
        <taxon>Desulfobacterales</taxon>
        <taxon>Desulfobacteraceae</taxon>
        <taxon>Candidatus Magnetoglobus</taxon>
    </lineage>
</organism>
<feature type="signal peptide" evidence="1">
    <location>
        <begin position="1"/>
        <end position="21"/>
    </location>
</feature>
<evidence type="ECO:0000313" key="3">
    <source>
        <dbReference type="Proteomes" id="UP000189670"/>
    </source>
</evidence>
<feature type="non-terminal residue" evidence="2">
    <location>
        <position position="1"/>
    </location>
</feature>
<dbReference type="InterPro" id="IPR028974">
    <property type="entry name" value="TSP_type-3_rpt"/>
</dbReference>
<gene>
    <name evidence="2" type="ORF">OMM_14983</name>
</gene>
<dbReference type="GO" id="GO:0005509">
    <property type="term" value="F:calcium ion binding"/>
    <property type="evidence" value="ECO:0007669"/>
    <property type="project" value="InterPro"/>
</dbReference>
<evidence type="ECO:0000313" key="2">
    <source>
        <dbReference type="EMBL" id="ETR64998.1"/>
    </source>
</evidence>
<name>A0A1V1NR05_9BACT</name>
<reference evidence="3" key="1">
    <citation type="submission" date="2012-11" db="EMBL/GenBank/DDBJ databases">
        <authorList>
            <person name="Lucero-Rivera Y.E."/>
            <person name="Tovar-Ramirez D."/>
        </authorList>
    </citation>
    <scope>NUCLEOTIDE SEQUENCE [LARGE SCALE GENOMIC DNA]</scope>
    <source>
        <strain evidence="3">Araruama</strain>
    </source>
</reference>